<dbReference type="InterPro" id="IPR036390">
    <property type="entry name" value="WH_DNA-bd_sf"/>
</dbReference>
<feature type="domain" description="Phosphoribosyltransferase" evidence="6">
    <location>
        <begin position="174"/>
        <end position="311"/>
    </location>
</feature>
<evidence type="ECO:0000313" key="9">
    <source>
        <dbReference type="Proteomes" id="UP000199268"/>
    </source>
</evidence>
<evidence type="ECO:0000313" key="8">
    <source>
        <dbReference type="EMBL" id="SCC04272.1"/>
    </source>
</evidence>
<dbReference type="InterPro" id="IPR029057">
    <property type="entry name" value="PRTase-like"/>
</dbReference>
<dbReference type="SUPFAM" id="SSF53271">
    <property type="entry name" value="PRTase-like"/>
    <property type="match status" value="1"/>
</dbReference>
<evidence type="ECO:0000259" key="6">
    <source>
        <dbReference type="Pfam" id="PF00156"/>
    </source>
</evidence>
<dbReference type="GO" id="GO:0045892">
    <property type="term" value="P:negative regulation of DNA-templated transcription"/>
    <property type="evidence" value="ECO:0007669"/>
    <property type="project" value="InterPro"/>
</dbReference>
<feature type="domain" description="Bacterial purine repressor N-terminal" evidence="7">
    <location>
        <begin position="70"/>
        <end position="139"/>
    </location>
</feature>
<dbReference type="InterPro" id="IPR000836">
    <property type="entry name" value="PRTase_dom"/>
</dbReference>
<dbReference type="EMBL" id="FMAO01000010">
    <property type="protein sequence ID" value="SCC04272.1"/>
    <property type="molecule type" value="Genomic_DNA"/>
</dbReference>
<accession>A0A1C4BC15</accession>
<dbReference type="GO" id="GO:0045982">
    <property type="term" value="P:negative regulation of purine nucleobase metabolic process"/>
    <property type="evidence" value="ECO:0007669"/>
    <property type="project" value="InterPro"/>
</dbReference>
<dbReference type="InterPro" id="IPR050118">
    <property type="entry name" value="Pur/Pyrimidine_PRTase"/>
</dbReference>
<dbReference type="InterPro" id="IPR010078">
    <property type="entry name" value="PurR_Bsub"/>
</dbReference>
<comment type="similarity">
    <text evidence="5">Belongs to the purine/pyrimidine phosphoribosyltransferase family. PurR subfamily.</text>
</comment>
<evidence type="ECO:0000256" key="1">
    <source>
        <dbReference type="ARBA" id="ARBA00011738"/>
    </source>
</evidence>
<dbReference type="InterPro" id="IPR015265">
    <property type="entry name" value="PuR_N"/>
</dbReference>
<dbReference type="PANTHER" id="PTHR43864">
    <property type="entry name" value="HYPOXANTHINE/GUANINE PHOSPHORIBOSYLTRANSFERASE"/>
    <property type="match status" value="1"/>
</dbReference>
<dbReference type="SUPFAM" id="SSF46785">
    <property type="entry name" value="Winged helix' DNA-binding domain"/>
    <property type="match status" value="1"/>
</dbReference>
<evidence type="ECO:0000256" key="2">
    <source>
        <dbReference type="ARBA" id="ARBA00023015"/>
    </source>
</evidence>
<evidence type="ECO:0000256" key="3">
    <source>
        <dbReference type="ARBA" id="ARBA00023125"/>
    </source>
</evidence>
<gene>
    <name evidence="8" type="ORF">GA0061074_11010</name>
</gene>
<keyword evidence="3" id="KW-0238">DNA-binding</keyword>
<keyword evidence="2" id="KW-0805">Transcription regulation</keyword>
<dbReference type="PANTHER" id="PTHR43864:SF2">
    <property type="entry name" value="PUR OPERON REPRESSOR"/>
    <property type="match status" value="1"/>
</dbReference>
<evidence type="ECO:0000259" key="7">
    <source>
        <dbReference type="Pfam" id="PF09182"/>
    </source>
</evidence>
<dbReference type="AlphaFoldDB" id="A0A1C4BC15"/>
<protein>
    <submittedName>
        <fullName evidence="8">Purine operon repressor, PurR</fullName>
    </submittedName>
</protein>
<dbReference type="CDD" id="cd06223">
    <property type="entry name" value="PRTases_typeI"/>
    <property type="match status" value="1"/>
</dbReference>
<evidence type="ECO:0000256" key="5">
    <source>
        <dbReference type="ARBA" id="ARBA00049656"/>
    </source>
</evidence>
<proteinExistence type="inferred from homology"/>
<keyword evidence="4" id="KW-0804">Transcription</keyword>
<dbReference type="Gene3D" id="3.40.50.2020">
    <property type="match status" value="1"/>
</dbReference>
<dbReference type="NCBIfam" id="TIGR01743">
    <property type="entry name" value="purR_Bsub"/>
    <property type="match status" value="1"/>
</dbReference>
<name>A0A1C4BC15_9LACO</name>
<sequence>MRWLMVSKNTLIGNDNKKRTSDKQFISIRNKPLNSALRVFLKLNMNKCVIMPVLNQKLPNVRGYKIMKTRRSDRLVDMTRYLLERPRTLVSLTHFSEEYESAKSSISEDLTILKRTFQERGIGLLETIPGAAGGARFTPYMTQDDAKEFVASLVNAIDDETRVLPGGYVYLSDILGQPWFLQRIGRLIATQYLREPIDAVMTAATKGVPVAQAVAAQLNVPFVIVRNDTKVTEGPTMSVNYVTGQSQRLEKLELSRRSLPMGSRVLIVDDFMKAGGTIRGMASLVKEFEGQVVGAAVVAEGRVAHRVIDDYTSLIHVDTNKDDGIIHVAAGNYADEIYANFEESLENKVK</sequence>
<dbReference type="Gene3D" id="1.10.10.10">
    <property type="entry name" value="Winged helix-like DNA-binding domain superfamily/Winged helix DNA-binding domain"/>
    <property type="match status" value="1"/>
</dbReference>
<dbReference type="STRING" id="1505725.GA0061074_11010"/>
<keyword evidence="9" id="KW-1185">Reference proteome</keyword>
<comment type="subunit">
    <text evidence="1">Homodimer.</text>
</comment>
<dbReference type="Pfam" id="PF09182">
    <property type="entry name" value="PuR_N"/>
    <property type="match status" value="1"/>
</dbReference>
<dbReference type="Pfam" id="PF00156">
    <property type="entry name" value="Pribosyltran"/>
    <property type="match status" value="1"/>
</dbReference>
<organism evidence="8 9">
    <name type="scientific">Weissella bombi</name>
    <dbReference type="NCBI Taxonomy" id="1505725"/>
    <lineage>
        <taxon>Bacteria</taxon>
        <taxon>Bacillati</taxon>
        <taxon>Bacillota</taxon>
        <taxon>Bacilli</taxon>
        <taxon>Lactobacillales</taxon>
        <taxon>Lactobacillaceae</taxon>
        <taxon>Weissella</taxon>
    </lineage>
</organism>
<evidence type="ECO:0000256" key="4">
    <source>
        <dbReference type="ARBA" id="ARBA00023163"/>
    </source>
</evidence>
<dbReference type="Proteomes" id="UP000199268">
    <property type="component" value="Unassembled WGS sequence"/>
</dbReference>
<dbReference type="GO" id="GO:0003677">
    <property type="term" value="F:DNA binding"/>
    <property type="evidence" value="ECO:0007669"/>
    <property type="project" value="UniProtKB-KW"/>
</dbReference>
<reference evidence="9" key="1">
    <citation type="submission" date="2016-08" db="EMBL/GenBank/DDBJ databases">
        <authorList>
            <person name="Varghese N."/>
            <person name="Submissions Spin"/>
        </authorList>
    </citation>
    <scope>NUCLEOTIDE SEQUENCE [LARGE SCALE GENOMIC DNA]</scope>
    <source>
        <strain evidence="9">R-53094</strain>
    </source>
</reference>
<dbReference type="InterPro" id="IPR036388">
    <property type="entry name" value="WH-like_DNA-bd_sf"/>
</dbReference>